<evidence type="ECO:0000259" key="4">
    <source>
        <dbReference type="PROSITE" id="PS50043"/>
    </source>
</evidence>
<dbReference type="PROSITE" id="PS50110">
    <property type="entry name" value="RESPONSE_REGULATORY"/>
    <property type="match status" value="1"/>
</dbReference>
<dbReference type="Gene3D" id="3.40.50.2300">
    <property type="match status" value="1"/>
</dbReference>
<dbReference type="Pfam" id="PF00072">
    <property type="entry name" value="Response_reg"/>
    <property type="match status" value="1"/>
</dbReference>
<evidence type="ECO:0000256" key="2">
    <source>
        <dbReference type="ARBA" id="ARBA00023125"/>
    </source>
</evidence>
<keyword evidence="1 3" id="KW-0597">Phosphoprotein</keyword>
<dbReference type="SMART" id="SM00421">
    <property type="entry name" value="HTH_LUXR"/>
    <property type="match status" value="1"/>
</dbReference>
<feature type="domain" description="HTH luxR-type" evidence="4">
    <location>
        <begin position="147"/>
        <end position="212"/>
    </location>
</feature>
<protein>
    <submittedName>
        <fullName evidence="6">DNA-binding response regulator</fullName>
    </submittedName>
</protein>
<dbReference type="GO" id="GO:0006355">
    <property type="term" value="P:regulation of DNA-templated transcription"/>
    <property type="evidence" value="ECO:0007669"/>
    <property type="project" value="InterPro"/>
</dbReference>
<dbReference type="RefSeq" id="WP_135768898.1">
    <property type="nucleotide sequence ID" value="NZ_RQET01000010.1"/>
</dbReference>
<evidence type="ECO:0000313" key="6">
    <source>
        <dbReference type="EMBL" id="TGK08754.1"/>
    </source>
</evidence>
<dbReference type="PROSITE" id="PS00622">
    <property type="entry name" value="HTH_LUXR_1"/>
    <property type="match status" value="1"/>
</dbReference>
<dbReference type="OrthoDB" id="9780153at2"/>
<dbReference type="GO" id="GO:0000160">
    <property type="term" value="P:phosphorelay signal transduction system"/>
    <property type="evidence" value="ECO:0007669"/>
    <property type="project" value="InterPro"/>
</dbReference>
<gene>
    <name evidence="6" type="ORF">EHO60_14340</name>
</gene>
<dbReference type="PANTHER" id="PTHR43214">
    <property type="entry name" value="TWO-COMPONENT RESPONSE REGULATOR"/>
    <property type="match status" value="1"/>
</dbReference>
<dbReference type="CDD" id="cd17535">
    <property type="entry name" value="REC_NarL-like"/>
    <property type="match status" value="1"/>
</dbReference>
<dbReference type="Proteomes" id="UP000298458">
    <property type="component" value="Unassembled WGS sequence"/>
</dbReference>
<evidence type="ECO:0000313" key="7">
    <source>
        <dbReference type="Proteomes" id="UP000298458"/>
    </source>
</evidence>
<dbReference type="PROSITE" id="PS50043">
    <property type="entry name" value="HTH_LUXR_2"/>
    <property type="match status" value="1"/>
</dbReference>
<keyword evidence="2 6" id="KW-0238">DNA-binding</keyword>
<sequence>MSLKVSKKIFIIDDHPLIRSGLQSEIESLDGYEVCGTASSIKDGIRLMGFSRADLLICDVSLENENGIQEIDSVKRKFPDLKVVFLTMHRDWSYLQNAIAAGADGYILKSEPIESILSSLRQILKGGKVFPGEITSFRYDTEQLREAAEIIRRLTQRETEILKFLSKGKLNREIAEELNLSVRTVESHRTSIFKKLEISNMVELSKILFQLKSPDFL</sequence>
<dbReference type="PRINTS" id="PR00038">
    <property type="entry name" value="HTHLUXR"/>
</dbReference>
<evidence type="ECO:0000256" key="3">
    <source>
        <dbReference type="PROSITE-ProRule" id="PRU00169"/>
    </source>
</evidence>
<dbReference type="PANTHER" id="PTHR43214:SF43">
    <property type="entry name" value="TWO-COMPONENT RESPONSE REGULATOR"/>
    <property type="match status" value="1"/>
</dbReference>
<dbReference type="Pfam" id="PF00196">
    <property type="entry name" value="GerE"/>
    <property type="match status" value="1"/>
</dbReference>
<dbReference type="GO" id="GO:0003677">
    <property type="term" value="F:DNA binding"/>
    <property type="evidence" value="ECO:0007669"/>
    <property type="project" value="UniProtKB-KW"/>
</dbReference>
<reference evidence="6" key="1">
    <citation type="journal article" date="2019" name="PLoS Negl. Trop. Dis.">
        <title>Revisiting the worldwide diversity of Leptospira species in the environment.</title>
        <authorList>
            <person name="Vincent A.T."/>
            <person name="Schiettekatte O."/>
            <person name="Bourhy P."/>
            <person name="Veyrier F.J."/>
            <person name="Picardeau M."/>
        </authorList>
    </citation>
    <scope>NUCLEOTIDE SEQUENCE [LARGE SCALE GENOMIC DNA]</scope>
    <source>
        <strain evidence="6">SSW15</strain>
    </source>
</reference>
<evidence type="ECO:0000256" key="1">
    <source>
        <dbReference type="ARBA" id="ARBA00022553"/>
    </source>
</evidence>
<keyword evidence="7" id="KW-1185">Reference proteome</keyword>
<dbReference type="SMART" id="SM00448">
    <property type="entry name" value="REC"/>
    <property type="match status" value="1"/>
</dbReference>
<dbReference type="SUPFAM" id="SSF52172">
    <property type="entry name" value="CheY-like"/>
    <property type="match status" value="1"/>
</dbReference>
<dbReference type="InterPro" id="IPR039420">
    <property type="entry name" value="WalR-like"/>
</dbReference>
<comment type="caution">
    <text evidence="6">The sequence shown here is derived from an EMBL/GenBank/DDBJ whole genome shotgun (WGS) entry which is preliminary data.</text>
</comment>
<dbReference type="InterPro" id="IPR011006">
    <property type="entry name" value="CheY-like_superfamily"/>
</dbReference>
<proteinExistence type="predicted"/>
<dbReference type="InterPro" id="IPR058245">
    <property type="entry name" value="NreC/VraR/RcsB-like_REC"/>
</dbReference>
<accession>A0A4R9GAQ5</accession>
<organism evidence="6 7">
    <name type="scientific">Leptospira fletcheri</name>
    <dbReference type="NCBI Taxonomy" id="2484981"/>
    <lineage>
        <taxon>Bacteria</taxon>
        <taxon>Pseudomonadati</taxon>
        <taxon>Spirochaetota</taxon>
        <taxon>Spirochaetia</taxon>
        <taxon>Leptospirales</taxon>
        <taxon>Leptospiraceae</taxon>
        <taxon>Leptospira</taxon>
    </lineage>
</organism>
<dbReference type="InterPro" id="IPR001789">
    <property type="entry name" value="Sig_transdc_resp-reg_receiver"/>
</dbReference>
<name>A0A4R9GAQ5_9LEPT</name>
<feature type="domain" description="Response regulatory" evidence="5">
    <location>
        <begin position="8"/>
        <end position="124"/>
    </location>
</feature>
<evidence type="ECO:0000259" key="5">
    <source>
        <dbReference type="PROSITE" id="PS50110"/>
    </source>
</evidence>
<feature type="modified residue" description="4-aspartylphosphate" evidence="3">
    <location>
        <position position="59"/>
    </location>
</feature>
<dbReference type="AlphaFoldDB" id="A0A4R9GAQ5"/>
<dbReference type="CDD" id="cd06170">
    <property type="entry name" value="LuxR_C_like"/>
    <property type="match status" value="1"/>
</dbReference>
<dbReference type="EMBL" id="RQET01000010">
    <property type="protein sequence ID" value="TGK08754.1"/>
    <property type="molecule type" value="Genomic_DNA"/>
</dbReference>
<dbReference type="InterPro" id="IPR016032">
    <property type="entry name" value="Sig_transdc_resp-reg_C-effctor"/>
</dbReference>
<dbReference type="InterPro" id="IPR000792">
    <property type="entry name" value="Tscrpt_reg_LuxR_C"/>
</dbReference>
<dbReference type="SUPFAM" id="SSF46894">
    <property type="entry name" value="C-terminal effector domain of the bipartite response regulators"/>
    <property type="match status" value="1"/>
</dbReference>